<proteinExistence type="predicted"/>
<dbReference type="Proteomes" id="UP000515153">
    <property type="component" value="Unplaced"/>
</dbReference>
<evidence type="ECO:0000313" key="3">
    <source>
        <dbReference type="RefSeq" id="XP_030978076.1"/>
    </source>
</evidence>
<dbReference type="AlphaFoldDB" id="A0A6P8AT37"/>
<dbReference type="KEGG" id="pgri:PgNI_09892"/>
<accession>A0A6P8AT37</accession>
<keyword evidence="2" id="KW-1185">Reference proteome</keyword>
<organism evidence="2 3">
    <name type="scientific">Pyricularia grisea</name>
    <name type="common">Crabgrass-specific blast fungus</name>
    <name type="synonym">Magnaporthe grisea</name>
    <dbReference type="NCBI Taxonomy" id="148305"/>
    <lineage>
        <taxon>Eukaryota</taxon>
        <taxon>Fungi</taxon>
        <taxon>Dikarya</taxon>
        <taxon>Ascomycota</taxon>
        <taxon>Pezizomycotina</taxon>
        <taxon>Sordariomycetes</taxon>
        <taxon>Sordariomycetidae</taxon>
        <taxon>Magnaporthales</taxon>
        <taxon>Pyriculariaceae</taxon>
        <taxon>Pyricularia</taxon>
    </lineage>
</organism>
<gene>
    <name evidence="3" type="ORF">PgNI_09892</name>
</gene>
<reference evidence="3" key="1">
    <citation type="journal article" date="2019" name="Mol. Biol. Evol.">
        <title>Blast fungal genomes show frequent chromosomal changes, gene gains and losses, and effector gene turnover.</title>
        <authorList>
            <person name="Gomez Luciano L.B."/>
            <person name="Jason Tsai I."/>
            <person name="Chuma I."/>
            <person name="Tosa Y."/>
            <person name="Chen Y.H."/>
            <person name="Li J.Y."/>
            <person name="Li M.Y."/>
            <person name="Jade Lu M.Y."/>
            <person name="Nakayashiki H."/>
            <person name="Li W.H."/>
        </authorList>
    </citation>
    <scope>NUCLEOTIDE SEQUENCE</scope>
    <source>
        <strain evidence="3">NI907</strain>
    </source>
</reference>
<dbReference type="RefSeq" id="XP_030978076.1">
    <property type="nucleotide sequence ID" value="XM_031129873.1"/>
</dbReference>
<evidence type="ECO:0000256" key="1">
    <source>
        <dbReference type="SAM" id="MobiDB-lite"/>
    </source>
</evidence>
<name>A0A6P8AT37_PYRGI</name>
<protein>
    <submittedName>
        <fullName evidence="3">Uncharacterized protein</fullName>
    </submittedName>
</protein>
<reference evidence="3" key="2">
    <citation type="submission" date="2019-10" db="EMBL/GenBank/DDBJ databases">
        <authorList>
            <consortium name="NCBI Genome Project"/>
        </authorList>
    </citation>
    <scope>NUCLEOTIDE SEQUENCE</scope>
    <source>
        <strain evidence="3">NI907</strain>
    </source>
</reference>
<sequence length="151" mass="16701">MLGEAKWYPFKAAGMPNAQNSATFAKTSDGDQVGDSNPTPKKSVGISKLSRKSKLAQWRSVYVGLRASYKVDGKVPALSKLQRSMCQWRRQLGLVTIVNERLLQHAVVYEHISISENDDIQRPDVLTKTPSGSSGRFIVDLGGQSMNYDEI</sequence>
<evidence type="ECO:0000313" key="2">
    <source>
        <dbReference type="Proteomes" id="UP000515153"/>
    </source>
</evidence>
<feature type="region of interest" description="Disordered" evidence="1">
    <location>
        <begin position="21"/>
        <end position="50"/>
    </location>
</feature>
<reference evidence="3" key="3">
    <citation type="submission" date="2025-08" db="UniProtKB">
        <authorList>
            <consortium name="RefSeq"/>
        </authorList>
    </citation>
    <scope>IDENTIFICATION</scope>
    <source>
        <strain evidence="3">NI907</strain>
    </source>
</reference>
<dbReference type="GeneID" id="41964781"/>